<keyword evidence="3" id="KW-0677">Repeat</keyword>
<sequence length="315" mass="34516">MSARRPGGRGWPLTPRWHCSTAFPRTRHSVSQAVAMARAGGAGGLTAWVLGLLLLGCLVDALSAYGVDGFPEREAFFDVEDAPPINPLEGVSLTVSWDGSAGEATEWPVCEPGGSYSRPHKVYCDRYFTCQNGQPYLGQCLDGYGFVLFKGCRLLHEVTCSAGKKLQAPKGRGVCERLFGIYPDPNNCNRFYKCDNSTAVPDTCPKNLVFDNEKKMCRTPTDEDLVLCEKPNTEAPLIAPTPKPEDSMKPVLFKCPLHNILEFGDHSRHPYPGNCHFFIMCLRDGTMKVGSCEPTTAYNPVTSNCDPISKVPNCV</sequence>
<accession>A0A6P8YC85</accession>
<proteinExistence type="predicted"/>
<dbReference type="PANTHER" id="PTHR23301:SF0">
    <property type="entry name" value="CHITIN-BINDING TYPE-2 DOMAIN-CONTAINING PROTEIN-RELATED"/>
    <property type="match status" value="1"/>
</dbReference>
<dbReference type="InterPro" id="IPR051940">
    <property type="entry name" value="Chitin_bind-dev_reg"/>
</dbReference>
<evidence type="ECO:0000313" key="8">
    <source>
        <dbReference type="Proteomes" id="UP000515158"/>
    </source>
</evidence>
<gene>
    <name evidence="9" type="primary">LOC117639618</name>
</gene>
<evidence type="ECO:0000256" key="5">
    <source>
        <dbReference type="ARBA" id="ARBA00023180"/>
    </source>
</evidence>
<evidence type="ECO:0000259" key="7">
    <source>
        <dbReference type="PROSITE" id="PS50940"/>
    </source>
</evidence>
<evidence type="ECO:0000256" key="4">
    <source>
        <dbReference type="ARBA" id="ARBA00023157"/>
    </source>
</evidence>
<dbReference type="InParanoid" id="A0A6P8YC85"/>
<dbReference type="GO" id="GO:0008061">
    <property type="term" value="F:chitin binding"/>
    <property type="evidence" value="ECO:0007669"/>
    <property type="project" value="UniProtKB-KW"/>
</dbReference>
<dbReference type="PROSITE" id="PS50940">
    <property type="entry name" value="CHIT_BIND_II"/>
    <property type="match status" value="3"/>
</dbReference>
<dbReference type="KEGG" id="tpal:117639618"/>
<dbReference type="OrthoDB" id="6020543at2759"/>
<organism evidence="9">
    <name type="scientific">Thrips palmi</name>
    <name type="common">Melon thrips</name>
    <dbReference type="NCBI Taxonomy" id="161013"/>
    <lineage>
        <taxon>Eukaryota</taxon>
        <taxon>Metazoa</taxon>
        <taxon>Ecdysozoa</taxon>
        <taxon>Arthropoda</taxon>
        <taxon>Hexapoda</taxon>
        <taxon>Insecta</taxon>
        <taxon>Pterygota</taxon>
        <taxon>Neoptera</taxon>
        <taxon>Paraneoptera</taxon>
        <taxon>Thysanoptera</taxon>
        <taxon>Terebrantia</taxon>
        <taxon>Thripoidea</taxon>
        <taxon>Thripidae</taxon>
        <taxon>Thrips</taxon>
    </lineage>
</organism>
<keyword evidence="6" id="KW-0812">Transmembrane</keyword>
<feature type="domain" description="Chitin-binding type-2" evidence="7">
    <location>
        <begin position="252"/>
        <end position="315"/>
    </location>
</feature>
<dbReference type="AlphaFoldDB" id="A0A6P8YC85"/>
<evidence type="ECO:0000313" key="9">
    <source>
        <dbReference type="RefSeq" id="XP_034231352.1"/>
    </source>
</evidence>
<dbReference type="Pfam" id="PF01607">
    <property type="entry name" value="CBM_14"/>
    <property type="match status" value="2"/>
</dbReference>
<dbReference type="InterPro" id="IPR002557">
    <property type="entry name" value="Chitin-bd_dom"/>
</dbReference>
<keyword evidence="6" id="KW-1133">Transmembrane helix</keyword>
<feature type="domain" description="Chitin-binding type-2" evidence="7">
    <location>
        <begin position="107"/>
        <end position="162"/>
    </location>
</feature>
<reference evidence="9" key="1">
    <citation type="submission" date="2025-08" db="UniProtKB">
        <authorList>
            <consortium name="RefSeq"/>
        </authorList>
    </citation>
    <scope>IDENTIFICATION</scope>
    <source>
        <tissue evidence="9">Total insect</tissue>
    </source>
</reference>
<dbReference type="InterPro" id="IPR036508">
    <property type="entry name" value="Chitin-bd_dom_sf"/>
</dbReference>
<keyword evidence="5" id="KW-0325">Glycoprotein</keyword>
<feature type="transmembrane region" description="Helical" evidence="6">
    <location>
        <begin position="45"/>
        <end position="67"/>
    </location>
</feature>
<dbReference type="GO" id="GO:0005576">
    <property type="term" value="C:extracellular region"/>
    <property type="evidence" value="ECO:0007669"/>
    <property type="project" value="InterPro"/>
</dbReference>
<evidence type="ECO:0000256" key="1">
    <source>
        <dbReference type="ARBA" id="ARBA00022669"/>
    </source>
</evidence>
<dbReference type="PANTHER" id="PTHR23301">
    <property type="entry name" value="CHITIN BINDING PERITROPHIN-A"/>
    <property type="match status" value="1"/>
</dbReference>
<evidence type="ECO:0000256" key="2">
    <source>
        <dbReference type="ARBA" id="ARBA00022729"/>
    </source>
</evidence>
<keyword evidence="2" id="KW-0732">Signal</keyword>
<evidence type="ECO:0000256" key="3">
    <source>
        <dbReference type="ARBA" id="ARBA00022737"/>
    </source>
</evidence>
<dbReference type="Gene3D" id="2.170.140.10">
    <property type="entry name" value="Chitin binding domain"/>
    <property type="match status" value="3"/>
</dbReference>
<keyword evidence="1" id="KW-0147">Chitin-binding</keyword>
<dbReference type="SUPFAM" id="SSF57625">
    <property type="entry name" value="Invertebrate chitin-binding proteins"/>
    <property type="match status" value="3"/>
</dbReference>
<protein>
    <submittedName>
        <fullName evidence="9">Uncharacterized protein LOC117639618</fullName>
    </submittedName>
</protein>
<dbReference type="RefSeq" id="XP_034231352.1">
    <property type="nucleotide sequence ID" value="XM_034375461.1"/>
</dbReference>
<dbReference type="SMART" id="SM00494">
    <property type="entry name" value="ChtBD2"/>
    <property type="match status" value="3"/>
</dbReference>
<keyword evidence="6" id="KW-0472">Membrane</keyword>
<dbReference type="GeneID" id="117639618"/>
<name>A0A6P8YC85_THRPL</name>
<dbReference type="Proteomes" id="UP000515158">
    <property type="component" value="Unplaced"/>
</dbReference>
<keyword evidence="8" id="KW-1185">Reference proteome</keyword>
<evidence type="ECO:0000256" key="6">
    <source>
        <dbReference type="SAM" id="Phobius"/>
    </source>
</evidence>
<feature type="domain" description="Chitin-binding type-2" evidence="7">
    <location>
        <begin position="172"/>
        <end position="230"/>
    </location>
</feature>
<keyword evidence="4" id="KW-1015">Disulfide bond</keyword>